<keyword evidence="10" id="KW-1185">Reference proteome</keyword>
<comment type="catalytic activity">
    <reaction evidence="8">
        <text>sn-glycerol 1-phosphate + all-trans-heptaprenyl diphosphate = 3-heptaprenyl-sn-glycero-1-phosphate + diphosphate</text>
        <dbReference type="Rhea" id="RHEA:33495"/>
        <dbReference type="ChEBI" id="CHEBI:33019"/>
        <dbReference type="ChEBI" id="CHEBI:57685"/>
        <dbReference type="ChEBI" id="CHEBI:58206"/>
        <dbReference type="ChEBI" id="CHEBI:64781"/>
        <dbReference type="EC" id="2.5.1.n9"/>
    </reaction>
</comment>
<dbReference type="PANTHER" id="PTHR40029">
    <property type="match status" value="1"/>
</dbReference>
<dbReference type="SUPFAM" id="SSF51395">
    <property type="entry name" value="FMN-linked oxidoreductases"/>
    <property type="match status" value="1"/>
</dbReference>
<dbReference type="EMBL" id="JACHHF010000008">
    <property type="protein sequence ID" value="MBB5176494.1"/>
    <property type="molecule type" value="Genomic_DNA"/>
</dbReference>
<dbReference type="GO" id="GO:0120536">
    <property type="term" value="F:heptaprenylglyceryl phosphate synthase activity"/>
    <property type="evidence" value="ECO:0007669"/>
    <property type="project" value="UniProtKB-ARBA"/>
</dbReference>
<evidence type="ECO:0000256" key="2">
    <source>
        <dbReference type="ARBA" id="ARBA00022679"/>
    </source>
</evidence>
<dbReference type="EC" id="2.5.1.-" evidence="9"/>
<comment type="caution">
    <text evidence="9">The sequence shown here is derived from an EMBL/GenBank/DDBJ whole genome shotgun (WGS) entry which is preliminary data.</text>
</comment>
<evidence type="ECO:0000256" key="3">
    <source>
        <dbReference type="ARBA" id="ARBA00022723"/>
    </source>
</evidence>
<gene>
    <name evidence="9" type="ORF">HNQ45_001382</name>
</gene>
<evidence type="ECO:0000256" key="1">
    <source>
        <dbReference type="ARBA" id="ARBA00022516"/>
    </source>
</evidence>
<dbReference type="Pfam" id="PF01884">
    <property type="entry name" value="PcrB"/>
    <property type="match status" value="1"/>
</dbReference>
<accession>A0A9Q2CZQ2</accession>
<evidence type="ECO:0000256" key="5">
    <source>
        <dbReference type="ARBA" id="ARBA00023098"/>
    </source>
</evidence>
<evidence type="ECO:0000256" key="8">
    <source>
        <dbReference type="ARBA" id="ARBA00048318"/>
    </source>
</evidence>
<organism evidence="9 10">
    <name type="scientific">Nosocomiicoccus ampullae</name>
    <dbReference type="NCBI Taxonomy" id="489910"/>
    <lineage>
        <taxon>Bacteria</taxon>
        <taxon>Bacillati</taxon>
        <taxon>Bacillota</taxon>
        <taxon>Bacilli</taxon>
        <taxon>Bacillales</taxon>
        <taxon>Staphylococcaceae</taxon>
        <taxon>Nosocomiicoccus</taxon>
    </lineage>
</organism>
<reference evidence="9 10" key="1">
    <citation type="submission" date="2020-08" db="EMBL/GenBank/DDBJ databases">
        <title>Genomic Encyclopedia of Type Strains, Phase IV (KMG-IV): sequencing the most valuable type-strain genomes for metagenomic binning, comparative biology and taxonomic classification.</title>
        <authorList>
            <person name="Goeker M."/>
        </authorList>
    </citation>
    <scope>NUCLEOTIDE SEQUENCE [LARGE SCALE GENOMIC DNA]</scope>
    <source>
        <strain evidence="9 10">DSM 19163</strain>
    </source>
</reference>
<dbReference type="Proteomes" id="UP000579136">
    <property type="component" value="Unassembled WGS sequence"/>
</dbReference>
<dbReference type="GO" id="GO:0046872">
    <property type="term" value="F:metal ion binding"/>
    <property type="evidence" value="ECO:0007669"/>
    <property type="project" value="UniProtKB-KW"/>
</dbReference>
<dbReference type="AlphaFoldDB" id="A0A9Q2CZQ2"/>
<dbReference type="PANTHER" id="PTHR40029:SF2">
    <property type="entry name" value="HEPTAPRENYLGLYCERYL PHOSPHATE SYNTHASE"/>
    <property type="match status" value="1"/>
</dbReference>
<evidence type="ECO:0000313" key="10">
    <source>
        <dbReference type="Proteomes" id="UP000579136"/>
    </source>
</evidence>
<keyword evidence="6" id="KW-0594">Phospholipid biosynthesis</keyword>
<dbReference type="GO" id="GO:0046474">
    <property type="term" value="P:glycerophospholipid biosynthetic process"/>
    <property type="evidence" value="ECO:0007669"/>
    <property type="project" value="TreeGrafter"/>
</dbReference>
<evidence type="ECO:0000256" key="7">
    <source>
        <dbReference type="ARBA" id="ARBA00023264"/>
    </source>
</evidence>
<sequence>MLNDVKHIFKLDPAKEISDEELEELAESKTDLIVVGGTDNVTEDNVLDLLARVRRYSVPLALELSNTHSVIGGFDHYFIPVVFNTTNMKYHNGLLVEALNEYHEIIDYDEVSILPYIILNEDCKAFKKAECYLPDNETLTSLVTMIDQLYKSEYIYIECSGKLISVEQLKSISELVNNSHLIYGGGIKTREEFKERKPYAETLVVGNSIYSDFKHALKTTNEVE</sequence>
<keyword evidence="3" id="KW-0479">Metal-binding</keyword>
<evidence type="ECO:0000256" key="4">
    <source>
        <dbReference type="ARBA" id="ARBA00022842"/>
    </source>
</evidence>
<keyword evidence="5" id="KW-0443">Lipid metabolism</keyword>
<dbReference type="InterPro" id="IPR038597">
    <property type="entry name" value="GGGP/HepGP_synthase_sf"/>
</dbReference>
<dbReference type="NCBIfam" id="NF003199">
    <property type="entry name" value="PRK04169.1-3"/>
    <property type="match status" value="1"/>
</dbReference>
<dbReference type="Gene3D" id="3.20.20.390">
    <property type="entry name" value="FMN-linked oxidoreductases"/>
    <property type="match status" value="1"/>
</dbReference>
<evidence type="ECO:0000313" key="9">
    <source>
        <dbReference type="EMBL" id="MBB5176494.1"/>
    </source>
</evidence>
<dbReference type="RefSeq" id="WP_183675087.1">
    <property type="nucleotide sequence ID" value="NZ_CBCRYX010000009.1"/>
</dbReference>
<name>A0A9Q2CZQ2_9STAP</name>
<protein>
    <submittedName>
        <fullName evidence="9">Glycerol-1-phosphate prenyltransferase</fullName>
        <ecNumber evidence="9">2.5.1.-</ecNumber>
    </submittedName>
</protein>
<proteinExistence type="predicted"/>
<evidence type="ECO:0000256" key="6">
    <source>
        <dbReference type="ARBA" id="ARBA00023209"/>
    </source>
</evidence>
<keyword evidence="4" id="KW-0460">Magnesium</keyword>
<dbReference type="NCBIfam" id="TIGR01768">
    <property type="entry name" value="GGGP-family"/>
    <property type="match status" value="1"/>
</dbReference>
<keyword evidence="1" id="KW-0444">Lipid biosynthesis</keyword>
<keyword evidence="2 9" id="KW-0808">Transferase</keyword>
<dbReference type="InterPro" id="IPR039074">
    <property type="entry name" value="GGGP/HepGP_synthase_I"/>
</dbReference>
<dbReference type="InterPro" id="IPR008205">
    <property type="entry name" value="GGGP_HepGP_synthase"/>
</dbReference>
<keyword evidence="7" id="KW-1208">Phospholipid metabolism</keyword>